<keyword evidence="2" id="KW-1185">Reference proteome</keyword>
<organism evidence="1 2">
    <name type="scientific">Tenebrio molitor</name>
    <name type="common">Yellow mealworm beetle</name>
    <dbReference type="NCBI Taxonomy" id="7067"/>
    <lineage>
        <taxon>Eukaryota</taxon>
        <taxon>Metazoa</taxon>
        <taxon>Ecdysozoa</taxon>
        <taxon>Arthropoda</taxon>
        <taxon>Hexapoda</taxon>
        <taxon>Insecta</taxon>
        <taxon>Pterygota</taxon>
        <taxon>Neoptera</taxon>
        <taxon>Endopterygota</taxon>
        <taxon>Coleoptera</taxon>
        <taxon>Polyphaga</taxon>
        <taxon>Cucujiformia</taxon>
        <taxon>Tenebrionidae</taxon>
        <taxon>Tenebrio</taxon>
    </lineage>
</organism>
<dbReference type="EMBL" id="JABDTM020024248">
    <property type="protein sequence ID" value="KAH0814479.1"/>
    <property type="molecule type" value="Genomic_DNA"/>
</dbReference>
<evidence type="ECO:0000313" key="1">
    <source>
        <dbReference type="EMBL" id="KAH0814479.1"/>
    </source>
</evidence>
<gene>
    <name evidence="1" type="ORF">GEV33_008312</name>
</gene>
<reference evidence="1" key="2">
    <citation type="submission" date="2021-08" db="EMBL/GenBank/DDBJ databases">
        <authorList>
            <person name="Eriksson T."/>
        </authorList>
    </citation>
    <scope>NUCLEOTIDE SEQUENCE</scope>
    <source>
        <strain evidence="1">Stoneville</strain>
        <tissue evidence="1">Whole head</tissue>
    </source>
</reference>
<reference evidence="1" key="1">
    <citation type="journal article" date="2020" name="J Insects Food Feed">
        <title>The yellow mealworm (Tenebrio molitor) genome: a resource for the emerging insects as food and feed industry.</title>
        <authorList>
            <person name="Eriksson T."/>
            <person name="Andere A."/>
            <person name="Kelstrup H."/>
            <person name="Emery V."/>
            <person name="Picard C."/>
        </authorList>
    </citation>
    <scope>NUCLEOTIDE SEQUENCE</scope>
    <source>
        <strain evidence="1">Stoneville</strain>
        <tissue evidence="1">Whole head</tissue>
    </source>
</reference>
<name>A0A8J6LAA5_TENMO</name>
<comment type="caution">
    <text evidence="1">The sequence shown here is derived from an EMBL/GenBank/DDBJ whole genome shotgun (WGS) entry which is preliminary data.</text>
</comment>
<protein>
    <submittedName>
        <fullName evidence="1">Uncharacterized protein</fullName>
    </submittedName>
</protein>
<accession>A0A8J6LAA5</accession>
<evidence type="ECO:0000313" key="2">
    <source>
        <dbReference type="Proteomes" id="UP000719412"/>
    </source>
</evidence>
<proteinExistence type="predicted"/>
<dbReference type="Proteomes" id="UP000719412">
    <property type="component" value="Unassembled WGS sequence"/>
</dbReference>
<sequence>MHSLRFLPCSRPSGSFPVFSDDNNNSVPAAKKPIRSRKNVTQFLYSSAFFRNTPHTTHFYTFNKTLNLCPKPLRNWTSFLFAMFNLINEFGRVPESSCRSEILPCIVIFTEKVRHLRSETRLNCPLVDGYRSGYMEGIDSGRRIPPAKAATQAHLVLFKGPRILITHQCFSCLQQARTASWPVPLSSA</sequence>
<dbReference type="AlphaFoldDB" id="A0A8J6LAA5"/>